<evidence type="ECO:0000256" key="6">
    <source>
        <dbReference type="ARBA" id="ARBA00023002"/>
    </source>
</evidence>
<protein>
    <submittedName>
        <fullName evidence="11">Acyl-CoA dehydrogenase</fullName>
    </submittedName>
</protein>
<dbReference type="RefSeq" id="WP_087940507.1">
    <property type="nucleotide sequence ID" value="NZ_FNAC01000034.1"/>
</dbReference>
<comment type="similarity">
    <text evidence="2 7">Belongs to the acyl-CoA dehydrogenase family.</text>
</comment>
<evidence type="ECO:0000313" key="12">
    <source>
        <dbReference type="Proteomes" id="UP000199060"/>
    </source>
</evidence>
<dbReference type="AlphaFoldDB" id="A0A1G6VD52"/>
<evidence type="ECO:0000256" key="3">
    <source>
        <dbReference type="ARBA" id="ARBA00011738"/>
    </source>
</evidence>
<gene>
    <name evidence="11" type="ORF">SAMN04488104_103441</name>
</gene>
<dbReference type="OrthoDB" id="1489360at2"/>
<dbReference type="Pfam" id="PF02771">
    <property type="entry name" value="Acyl-CoA_dh_N"/>
    <property type="match status" value="1"/>
</dbReference>
<dbReference type="InterPro" id="IPR046373">
    <property type="entry name" value="Acyl-CoA_Oxase/DH_mid-dom_sf"/>
</dbReference>
<dbReference type="EMBL" id="FNAC01000034">
    <property type="protein sequence ID" value="SDD51508.1"/>
    <property type="molecule type" value="Genomic_DNA"/>
</dbReference>
<evidence type="ECO:0000256" key="1">
    <source>
        <dbReference type="ARBA" id="ARBA00001974"/>
    </source>
</evidence>
<dbReference type="Pfam" id="PF02770">
    <property type="entry name" value="Acyl-CoA_dh_M"/>
    <property type="match status" value="1"/>
</dbReference>
<dbReference type="InterPro" id="IPR037069">
    <property type="entry name" value="AcylCoA_DH/ox_N_sf"/>
</dbReference>
<dbReference type="InterPro" id="IPR050741">
    <property type="entry name" value="Acyl-CoA_dehydrogenase"/>
</dbReference>
<comment type="cofactor">
    <cofactor evidence="1 7">
        <name>FAD</name>
        <dbReference type="ChEBI" id="CHEBI:57692"/>
    </cofactor>
</comment>
<comment type="subunit">
    <text evidence="3">Homodimer.</text>
</comment>
<dbReference type="GO" id="GO:0005737">
    <property type="term" value="C:cytoplasm"/>
    <property type="evidence" value="ECO:0007669"/>
    <property type="project" value="TreeGrafter"/>
</dbReference>
<name>A0A1G6VD52_9BACT</name>
<evidence type="ECO:0000256" key="5">
    <source>
        <dbReference type="ARBA" id="ARBA00022827"/>
    </source>
</evidence>
<dbReference type="InterPro" id="IPR006091">
    <property type="entry name" value="Acyl-CoA_Oxase/DH_mid-dom"/>
</dbReference>
<dbReference type="GO" id="GO:0033539">
    <property type="term" value="P:fatty acid beta-oxidation using acyl-CoA dehydrogenase"/>
    <property type="evidence" value="ECO:0007669"/>
    <property type="project" value="TreeGrafter"/>
</dbReference>
<dbReference type="GO" id="GO:0003995">
    <property type="term" value="F:acyl-CoA dehydrogenase activity"/>
    <property type="evidence" value="ECO:0007669"/>
    <property type="project" value="TreeGrafter"/>
</dbReference>
<dbReference type="InterPro" id="IPR013786">
    <property type="entry name" value="AcylCoA_DH/ox_N"/>
</dbReference>
<keyword evidence="6 7" id="KW-0560">Oxidoreductase</keyword>
<reference evidence="12" key="1">
    <citation type="submission" date="2016-10" db="EMBL/GenBank/DDBJ databases">
        <authorList>
            <person name="Varghese N."/>
            <person name="Submissions S."/>
        </authorList>
    </citation>
    <scope>NUCLEOTIDE SEQUENCE [LARGE SCALE GENOMIC DNA]</scope>
    <source>
        <strain evidence="12">DSM 23095</strain>
    </source>
</reference>
<evidence type="ECO:0000313" key="11">
    <source>
        <dbReference type="EMBL" id="SDD51508.1"/>
    </source>
</evidence>
<dbReference type="InterPro" id="IPR036250">
    <property type="entry name" value="AcylCo_DH-like_C"/>
</dbReference>
<keyword evidence="5 7" id="KW-0274">FAD</keyword>
<evidence type="ECO:0000259" key="8">
    <source>
        <dbReference type="Pfam" id="PF00441"/>
    </source>
</evidence>
<feature type="domain" description="Acyl-CoA dehydrogenase/oxidase C-terminal" evidence="8">
    <location>
        <begin position="245"/>
        <end position="397"/>
    </location>
</feature>
<dbReference type="PANTHER" id="PTHR48083:SF13">
    <property type="entry name" value="ACYL-COA DEHYDROGENASE FAMILY MEMBER 11"/>
    <property type="match status" value="1"/>
</dbReference>
<proteinExistence type="inferred from homology"/>
<dbReference type="Proteomes" id="UP000199060">
    <property type="component" value="Unassembled WGS sequence"/>
</dbReference>
<dbReference type="Gene3D" id="1.20.140.10">
    <property type="entry name" value="Butyryl-CoA Dehydrogenase, subunit A, domain 3"/>
    <property type="match status" value="1"/>
</dbReference>
<keyword evidence="4 7" id="KW-0285">Flavoprotein</keyword>
<evidence type="ECO:0000256" key="4">
    <source>
        <dbReference type="ARBA" id="ARBA00022630"/>
    </source>
</evidence>
<feature type="domain" description="Acyl-CoA oxidase/dehydrogenase middle" evidence="9">
    <location>
        <begin position="132"/>
        <end position="233"/>
    </location>
</feature>
<dbReference type="SUPFAM" id="SSF47203">
    <property type="entry name" value="Acyl-CoA dehydrogenase C-terminal domain-like"/>
    <property type="match status" value="1"/>
</dbReference>
<keyword evidence="12" id="KW-1185">Reference proteome</keyword>
<dbReference type="FunFam" id="2.40.110.10:FF:000002">
    <property type="entry name" value="Acyl-CoA dehydrogenase fadE12"/>
    <property type="match status" value="1"/>
</dbReference>
<feature type="domain" description="Acyl-CoA dehydrogenase/oxidase N-terminal" evidence="10">
    <location>
        <begin position="12"/>
        <end position="128"/>
    </location>
</feature>
<dbReference type="STRING" id="686796.SAMN04488104_103441"/>
<dbReference type="Gene3D" id="2.40.110.10">
    <property type="entry name" value="Butyryl-CoA Dehydrogenase, subunit A, domain 2"/>
    <property type="match status" value="1"/>
</dbReference>
<evidence type="ECO:0000256" key="2">
    <source>
        <dbReference type="ARBA" id="ARBA00009347"/>
    </source>
</evidence>
<evidence type="ECO:0000256" key="7">
    <source>
        <dbReference type="RuleBase" id="RU362125"/>
    </source>
</evidence>
<dbReference type="Gene3D" id="1.10.540.10">
    <property type="entry name" value="Acyl-CoA dehydrogenase/oxidase, N-terminal domain"/>
    <property type="match status" value="1"/>
</dbReference>
<organism evidence="11 12">
    <name type="scientific">Algoriphagus faecimaris</name>
    <dbReference type="NCBI Taxonomy" id="686796"/>
    <lineage>
        <taxon>Bacteria</taxon>
        <taxon>Pseudomonadati</taxon>
        <taxon>Bacteroidota</taxon>
        <taxon>Cytophagia</taxon>
        <taxon>Cytophagales</taxon>
        <taxon>Cyclobacteriaceae</taxon>
        <taxon>Algoriphagus</taxon>
    </lineage>
</organism>
<dbReference type="GO" id="GO:0050660">
    <property type="term" value="F:flavin adenine dinucleotide binding"/>
    <property type="evidence" value="ECO:0007669"/>
    <property type="project" value="InterPro"/>
</dbReference>
<evidence type="ECO:0000259" key="10">
    <source>
        <dbReference type="Pfam" id="PF02771"/>
    </source>
</evidence>
<dbReference type="Pfam" id="PF00441">
    <property type="entry name" value="Acyl-CoA_dh_1"/>
    <property type="match status" value="1"/>
</dbReference>
<dbReference type="SUPFAM" id="SSF56645">
    <property type="entry name" value="Acyl-CoA dehydrogenase NM domain-like"/>
    <property type="match status" value="1"/>
</dbReference>
<evidence type="ECO:0000259" key="9">
    <source>
        <dbReference type="Pfam" id="PF02770"/>
    </source>
</evidence>
<sequence length="402" mass="45319">MLDFQKVKLRPELPELLEQYRDFVQKELFPFDLAVVTGPFKSYLPQLQELRKKAQKQKLFAPHLSGKEGGLGLNLLEFAYVSELLGQSPIGHYVFNCHAPDIGNMELLAHFGSPWQKKEFLEPLQKGETRSCFAMTEPENAGSNPVNLSTTAILEENHYLINGRKWFTTAADGAQFTIVMAVTNPEASSPYERASMIIVPLDTPGFQLVRNIPVMGEAGEDYLSHGEVLFEKCRVPKENLIGIEGMGFKLAQERLGPGRIHHCMRWIGICERALDLMCRRASQRMLNPGKPLAEKQSVQNWIAESRAEINASRLMVLDTAEKMQIHGAKAVKEEISTIKFFVAKVLMQVIDRAIQVHGALGVTDDTLLSFWYRHERGARIYDGPDEVHKAALARSILKKYQS</sequence>
<dbReference type="InterPro" id="IPR009075">
    <property type="entry name" value="AcylCo_DH/oxidase_C"/>
</dbReference>
<dbReference type="PANTHER" id="PTHR48083">
    <property type="entry name" value="MEDIUM-CHAIN SPECIFIC ACYL-COA DEHYDROGENASE, MITOCHONDRIAL-RELATED"/>
    <property type="match status" value="1"/>
</dbReference>
<dbReference type="InterPro" id="IPR009100">
    <property type="entry name" value="AcylCoA_DH/oxidase_NM_dom_sf"/>
</dbReference>
<accession>A0A1G6VD52</accession>